<dbReference type="Proteomes" id="UP000602050">
    <property type="component" value="Unassembled WGS sequence"/>
</dbReference>
<keyword evidence="4" id="KW-1185">Reference proteome</keyword>
<dbReference type="NCBIfam" id="NF037970">
    <property type="entry name" value="vanZ_1"/>
    <property type="match status" value="1"/>
</dbReference>
<protein>
    <submittedName>
        <fullName evidence="3">VanZ family protein</fullName>
    </submittedName>
</protein>
<dbReference type="InterPro" id="IPR006976">
    <property type="entry name" value="VanZ-like"/>
</dbReference>
<accession>A0A8J2ZSR4</accession>
<keyword evidence="1" id="KW-0812">Transmembrane</keyword>
<feature type="transmembrane region" description="Helical" evidence="1">
    <location>
        <begin position="77"/>
        <end position="94"/>
    </location>
</feature>
<evidence type="ECO:0000256" key="1">
    <source>
        <dbReference type="SAM" id="Phobius"/>
    </source>
</evidence>
<comment type="caution">
    <text evidence="3">The sequence shown here is derived from an EMBL/GenBank/DDBJ whole genome shotgun (WGS) entry which is preliminary data.</text>
</comment>
<organism evidence="3 4">
    <name type="scientific">Compostibacillus humi</name>
    <dbReference type="NCBI Taxonomy" id="1245525"/>
    <lineage>
        <taxon>Bacteria</taxon>
        <taxon>Bacillati</taxon>
        <taxon>Bacillota</taxon>
        <taxon>Bacilli</taxon>
        <taxon>Bacillales</taxon>
        <taxon>Bacillaceae</taxon>
        <taxon>Compostibacillus</taxon>
    </lineage>
</organism>
<dbReference type="Pfam" id="PF04892">
    <property type="entry name" value="VanZ"/>
    <property type="match status" value="1"/>
</dbReference>
<gene>
    <name evidence="3" type="ORF">GCM10010978_12630</name>
</gene>
<feature type="transmembrane region" description="Helical" evidence="1">
    <location>
        <begin position="131"/>
        <end position="154"/>
    </location>
</feature>
<dbReference type="EMBL" id="BMEV01000018">
    <property type="protein sequence ID" value="GGH74104.1"/>
    <property type="molecule type" value="Genomic_DNA"/>
</dbReference>
<evidence type="ECO:0000259" key="2">
    <source>
        <dbReference type="Pfam" id="PF04892"/>
    </source>
</evidence>
<reference evidence="3" key="1">
    <citation type="journal article" date="2014" name="Int. J. Syst. Evol. Microbiol.">
        <title>Complete genome sequence of Corynebacterium casei LMG S-19264T (=DSM 44701T), isolated from a smear-ripened cheese.</title>
        <authorList>
            <consortium name="US DOE Joint Genome Institute (JGI-PGF)"/>
            <person name="Walter F."/>
            <person name="Albersmeier A."/>
            <person name="Kalinowski J."/>
            <person name="Ruckert C."/>
        </authorList>
    </citation>
    <scope>NUCLEOTIDE SEQUENCE</scope>
    <source>
        <strain evidence="3">CGMCC 1.12360</strain>
    </source>
</reference>
<evidence type="ECO:0000313" key="3">
    <source>
        <dbReference type="EMBL" id="GGH74104.1"/>
    </source>
</evidence>
<reference evidence="3" key="2">
    <citation type="submission" date="2020-09" db="EMBL/GenBank/DDBJ databases">
        <authorList>
            <person name="Sun Q."/>
            <person name="Zhou Y."/>
        </authorList>
    </citation>
    <scope>NUCLEOTIDE SEQUENCE</scope>
    <source>
        <strain evidence="3">CGMCC 1.12360</strain>
    </source>
</reference>
<dbReference type="RefSeq" id="WP_188391543.1">
    <property type="nucleotide sequence ID" value="NZ_BMEV01000018.1"/>
</dbReference>
<dbReference type="PIRSF" id="PIRSF019083">
    <property type="entry name" value="UCP019083_VanZ"/>
    <property type="match status" value="1"/>
</dbReference>
<dbReference type="InterPro" id="IPR016747">
    <property type="entry name" value="Phosphotransbutyrylase"/>
</dbReference>
<keyword evidence="1" id="KW-0472">Membrane</keyword>
<feature type="transmembrane region" description="Helical" evidence="1">
    <location>
        <begin position="7"/>
        <end position="25"/>
    </location>
</feature>
<name>A0A8J2ZSR4_9BACI</name>
<keyword evidence="1" id="KW-1133">Transmembrane helix</keyword>
<dbReference type="AlphaFoldDB" id="A0A8J2ZSR4"/>
<feature type="domain" description="VanZ-like" evidence="2">
    <location>
        <begin position="7"/>
        <end position="154"/>
    </location>
</feature>
<feature type="transmembrane region" description="Helical" evidence="1">
    <location>
        <begin position="101"/>
        <end position="119"/>
    </location>
</feature>
<sequence length="165" mass="19047">MKKFLYWLLPIGWMGVIFLSSSTPYEKQDVKPLLNNVEFLRFLEPYLQPISFVYNQSVVSVDHLGLAGFLEFFLRKGAHVGVFFLLLYFLYIAFRKTTELSFNRAVTFSFFITVAYAVTDEIHQGFTPNRTPYLGDVLLDSIGALLAASLLTVIRKYQMRQKSLH</sequence>
<evidence type="ECO:0000313" key="4">
    <source>
        <dbReference type="Proteomes" id="UP000602050"/>
    </source>
</evidence>
<proteinExistence type="predicted"/>